<evidence type="ECO:0000313" key="1">
    <source>
        <dbReference type="EMBL" id="OUS00315.1"/>
    </source>
</evidence>
<reference evidence="2" key="1">
    <citation type="journal article" date="2017" name="Proc. Natl. Acad. Sci. U.S.A.">
        <title>Simulation of Deepwater Horizon oil plume reveals substrate specialization within a complex community of hydrocarbon-degraders.</title>
        <authorList>
            <person name="Hu P."/>
            <person name="Dubinsky E.A."/>
            <person name="Probst A.J."/>
            <person name="Wang J."/>
            <person name="Sieber C.M.K."/>
            <person name="Tom L.M."/>
            <person name="Gardinali P."/>
            <person name="Banfield J.F."/>
            <person name="Atlas R.M."/>
            <person name="Andersen G.L."/>
        </authorList>
    </citation>
    <scope>NUCLEOTIDE SEQUENCE [LARGE SCALE GENOMIC DNA]</scope>
</reference>
<proteinExistence type="predicted"/>
<evidence type="ECO:0000313" key="2">
    <source>
        <dbReference type="Proteomes" id="UP000196531"/>
    </source>
</evidence>
<dbReference type="Proteomes" id="UP000196531">
    <property type="component" value="Unassembled WGS sequence"/>
</dbReference>
<gene>
    <name evidence="1" type="ORF">A9Q84_00245</name>
</gene>
<dbReference type="AlphaFoldDB" id="A0A1Y5FDH2"/>
<name>A0A1Y5FDH2_9BACT</name>
<organism evidence="1 2">
    <name type="scientific">Halobacteriovorax marinus</name>
    <dbReference type="NCBI Taxonomy" id="97084"/>
    <lineage>
        <taxon>Bacteria</taxon>
        <taxon>Pseudomonadati</taxon>
        <taxon>Bdellovibrionota</taxon>
        <taxon>Bacteriovoracia</taxon>
        <taxon>Bacteriovoracales</taxon>
        <taxon>Halobacteriovoraceae</taxon>
        <taxon>Halobacteriovorax</taxon>
    </lineage>
</organism>
<comment type="caution">
    <text evidence="1">The sequence shown here is derived from an EMBL/GenBank/DDBJ whole genome shotgun (WGS) entry which is preliminary data.</text>
</comment>
<dbReference type="EMBL" id="MAAO01000001">
    <property type="protein sequence ID" value="OUS00315.1"/>
    <property type="molecule type" value="Genomic_DNA"/>
</dbReference>
<protein>
    <submittedName>
        <fullName evidence="1">Uncharacterized protein</fullName>
    </submittedName>
</protein>
<sequence length="244" mass="28755">MNRDLHYLTNYSEFFNFLLKWKVVESSTVYNELFSHLKKTSYWNMVSLFKKEGLIETVGIGYPKKSMIRISSRLARSVYKDSKLGFDLSEIIHESLLTDYCLFFLNNLKVGNIELAHELLDSETGNSKLMPDAVIFTNSNKKIAIELELTQKSRTRIYRKFNNYMHSEYDYFIYLFINRSMSKNYVNRAREFNIENNEEKGTSFLDKLIYIEHLTDSKDNLSNDLKFIIKGKECDFSSFAKVVC</sequence>
<accession>A0A1Y5FDH2</accession>